<evidence type="ECO:0000313" key="3">
    <source>
        <dbReference type="Proteomes" id="UP000663889"/>
    </source>
</evidence>
<dbReference type="AlphaFoldDB" id="A0A815IYM2"/>
<feature type="transmembrane region" description="Helical" evidence="1">
    <location>
        <begin position="15"/>
        <end position="37"/>
    </location>
</feature>
<accession>A0A815IYM2</accession>
<keyword evidence="1" id="KW-0812">Transmembrane</keyword>
<evidence type="ECO:0000256" key="1">
    <source>
        <dbReference type="SAM" id="Phobius"/>
    </source>
</evidence>
<keyword evidence="1" id="KW-0472">Membrane</keyword>
<evidence type="ECO:0000313" key="2">
    <source>
        <dbReference type="EMBL" id="CAF1372006.1"/>
    </source>
</evidence>
<proteinExistence type="predicted"/>
<dbReference type="EMBL" id="CAJNOU010003120">
    <property type="protein sequence ID" value="CAF1372006.1"/>
    <property type="molecule type" value="Genomic_DNA"/>
</dbReference>
<dbReference type="Proteomes" id="UP000663889">
    <property type="component" value="Unassembled WGS sequence"/>
</dbReference>
<sequence>VIPYFSDIGVKKGKYALLFEIYISFLSLIIIILRLGLIDFIENSREIALDIFNNIITVIDNLQLNIHNLTSIGADNANVNFGKYHSVFELFKDRLPHILKAEAAERL</sequence>
<keyword evidence="1" id="KW-1133">Transmembrane helix</keyword>
<name>A0A815IYM2_9BILA</name>
<gene>
    <name evidence="2" type="ORF">SEV965_LOCUS29944</name>
</gene>
<feature type="non-terminal residue" evidence="2">
    <location>
        <position position="1"/>
    </location>
</feature>
<reference evidence="2" key="1">
    <citation type="submission" date="2021-02" db="EMBL/GenBank/DDBJ databases">
        <authorList>
            <person name="Nowell W R."/>
        </authorList>
    </citation>
    <scope>NUCLEOTIDE SEQUENCE</scope>
</reference>
<comment type="caution">
    <text evidence="2">The sequence shown here is derived from an EMBL/GenBank/DDBJ whole genome shotgun (WGS) entry which is preliminary data.</text>
</comment>
<organism evidence="2 3">
    <name type="scientific">Rotaria sordida</name>
    <dbReference type="NCBI Taxonomy" id="392033"/>
    <lineage>
        <taxon>Eukaryota</taxon>
        <taxon>Metazoa</taxon>
        <taxon>Spiralia</taxon>
        <taxon>Gnathifera</taxon>
        <taxon>Rotifera</taxon>
        <taxon>Eurotatoria</taxon>
        <taxon>Bdelloidea</taxon>
        <taxon>Philodinida</taxon>
        <taxon>Philodinidae</taxon>
        <taxon>Rotaria</taxon>
    </lineage>
</organism>
<protein>
    <submittedName>
        <fullName evidence="2">Uncharacterized protein</fullName>
    </submittedName>
</protein>